<keyword evidence="1" id="KW-0732">Signal</keyword>
<dbReference type="GO" id="GO:0006508">
    <property type="term" value="P:proteolysis"/>
    <property type="evidence" value="ECO:0007669"/>
    <property type="project" value="InterPro"/>
</dbReference>
<feature type="domain" description="Peptidase C14 caspase" evidence="2">
    <location>
        <begin position="56"/>
        <end position="269"/>
    </location>
</feature>
<keyword evidence="4" id="KW-1185">Reference proteome</keyword>
<evidence type="ECO:0000256" key="1">
    <source>
        <dbReference type="SAM" id="SignalP"/>
    </source>
</evidence>
<proteinExistence type="predicted"/>
<dbReference type="Proteomes" id="UP000480178">
    <property type="component" value="Chromosome"/>
</dbReference>
<dbReference type="GO" id="GO:0004197">
    <property type="term" value="F:cysteine-type endopeptidase activity"/>
    <property type="evidence" value="ECO:0007669"/>
    <property type="project" value="InterPro"/>
</dbReference>
<name>A0A6C0GDI9_9BACT</name>
<dbReference type="KEGG" id="rhoz:GXP67_03705"/>
<organism evidence="3 4">
    <name type="scientific">Rhodocytophaga rosea</name>
    <dbReference type="NCBI Taxonomy" id="2704465"/>
    <lineage>
        <taxon>Bacteria</taxon>
        <taxon>Pseudomonadati</taxon>
        <taxon>Bacteroidota</taxon>
        <taxon>Cytophagia</taxon>
        <taxon>Cytophagales</taxon>
        <taxon>Rhodocytophagaceae</taxon>
        <taxon>Rhodocytophaga</taxon>
    </lineage>
</organism>
<accession>A0A6C0GDI9</accession>
<evidence type="ECO:0000313" key="4">
    <source>
        <dbReference type="Proteomes" id="UP000480178"/>
    </source>
</evidence>
<protein>
    <submittedName>
        <fullName evidence="3">Caspase family protein</fullName>
    </submittedName>
</protein>
<dbReference type="PANTHER" id="PTHR48104">
    <property type="entry name" value="METACASPASE-4"/>
    <property type="match status" value="1"/>
</dbReference>
<reference evidence="3 4" key="1">
    <citation type="submission" date="2020-01" db="EMBL/GenBank/DDBJ databases">
        <authorList>
            <person name="Kim M.K."/>
        </authorList>
    </citation>
    <scope>NUCLEOTIDE SEQUENCE [LARGE SCALE GENOMIC DNA]</scope>
    <source>
        <strain evidence="3 4">172606-1</strain>
    </source>
</reference>
<dbReference type="SUPFAM" id="SSF52129">
    <property type="entry name" value="Caspase-like"/>
    <property type="match status" value="1"/>
</dbReference>
<evidence type="ECO:0000259" key="2">
    <source>
        <dbReference type="Pfam" id="PF00656"/>
    </source>
</evidence>
<dbReference type="EMBL" id="CP048222">
    <property type="protein sequence ID" value="QHT65832.1"/>
    <property type="molecule type" value="Genomic_DNA"/>
</dbReference>
<dbReference type="InterPro" id="IPR029030">
    <property type="entry name" value="Caspase-like_dom_sf"/>
</dbReference>
<dbReference type="PANTHER" id="PTHR48104:SF30">
    <property type="entry name" value="METACASPASE-1"/>
    <property type="match status" value="1"/>
</dbReference>
<gene>
    <name evidence="3" type="ORF">GXP67_03705</name>
</gene>
<dbReference type="GO" id="GO:0005737">
    <property type="term" value="C:cytoplasm"/>
    <property type="evidence" value="ECO:0007669"/>
    <property type="project" value="TreeGrafter"/>
</dbReference>
<dbReference type="Pfam" id="PF00656">
    <property type="entry name" value="Peptidase_C14"/>
    <property type="match status" value="1"/>
</dbReference>
<dbReference type="AlphaFoldDB" id="A0A6C0GDI9"/>
<dbReference type="InterPro" id="IPR011600">
    <property type="entry name" value="Pept_C14_caspase"/>
</dbReference>
<dbReference type="Gene3D" id="3.40.50.1460">
    <property type="match status" value="1"/>
</dbReference>
<dbReference type="RefSeq" id="WP_162441909.1">
    <property type="nucleotide sequence ID" value="NZ_CP048222.1"/>
</dbReference>
<dbReference type="InterPro" id="IPR050452">
    <property type="entry name" value="Metacaspase"/>
</dbReference>
<evidence type="ECO:0000313" key="3">
    <source>
        <dbReference type="EMBL" id="QHT65832.1"/>
    </source>
</evidence>
<feature type="chain" id="PRO_5025630440" evidence="1">
    <location>
        <begin position="23"/>
        <end position="289"/>
    </location>
</feature>
<feature type="signal peptide" evidence="1">
    <location>
        <begin position="1"/>
        <end position="22"/>
    </location>
</feature>
<sequence length="289" mass="32877">MKPNAILQAVIFLMLSVSQAFAQDNMQGTSQTFNFDVTSTDINFDISQYVKEGKYYALIIGVEDYEDKKFQKLDNPIRDSRKLTEVLQRQYTFEPENTTILKNPKREELILALQDLAKKVTPSDNVLIFYAGHGTWDEATETGYWIPSDAKNNDFATWIPNSSIREYVKQIRSRHTLLIADACFSGSIFKTRGSIASASKAIQQIYELPSRKAMTSGALKEVPDQSAFIEHLVKRLQTNQYNYLTAERLFTRLKENVISNSLNNQIPQYGDIIGAGSEGGDFIFIRRKN</sequence>